<proteinExistence type="predicted"/>
<gene>
    <name evidence="1" type="ORF">C7B77_08770</name>
</gene>
<reference evidence="1 2" key="1">
    <citation type="submission" date="2018-03" db="EMBL/GenBank/DDBJ databases">
        <title>The ancient ancestry and fast evolution of plastids.</title>
        <authorList>
            <person name="Moore K.R."/>
            <person name="Magnabosco C."/>
            <person name="Momper L."/>
            <person name="Gold D.A."/>
            <person name="Bosak T."/>
            <person name="Fournier G.P."/>
        </authorList>
    </citation>
    <scope>NUCLEOTIDE SEQUENCE [LARGE SCALE GENOMIC DNA]</scope>
    <source>
        <strain evidence="1 2">CCALA 037</strain>
    </source>
</reference>
<keyword evidence="2" id="KW-1185">Reference proteome</keyword>
<dbReference type="EMBL" id="PVWO01000081">
    <property type="protein sequence ID" value="PSB57317.1"/>
    <property type="molecule type" value="Genomic_DNA"/>
</dbReference>
<accession>A0A2T1GI56</accession>
<protein>
    <submittedName>
        <fullName evidence="1">Uncharacterized protein</fullName>
    </submittedName>
</protein>
<evidence type="ECO:0000313" key="1">
    <source>
        <dbReference type="EMBL" id="PSB57317.1"/>
    </source>
</evidence>
<dbReference type="RefSeq" id="WP_106302965.1">
    <property type="nucleotide sequence ID" value="NZ_PVWO01000081.1"/>
</dbReference>
<dbReference type="OrthoDB" id="467985at2"/>
<sequence length="62" mass="7144">MSSRHTSPEPEKIKQTLARAHRNCQKMEFAGIQLEEVIAKLDREILTQRKQRLGKALEQGQS</sequence>
<organism evidence="1 2">
    <name type="scientific">Chamaesiphon polymorphus CCALA 037</name>
    <dbReference type="NCBI Taxonomy" id="2107692"/>
    <lineage>
        <taxon>Bacteria</taxon>
        <taxon>Bacillati</taxon>
        <taxon>Cyanobacteriota</taxon>
        <taxon>Cyanophyceae</taxon>
        <taxon>Gomontiellales</taxon>
        <taxon>Chamaesiphonaceae</taxon>
        <taxon>Chamaesiphon</taxon>
    </lineage>
</organism>
<name>A0A2T1GI56_9CYAN</name>
<dbReference type="Proteomes" id="UP000238937">
    <property type="component" value="Unassembled WGS sequence"/>
</dbReference>
<evidence type="ECO:0000313" key="2">
    <source>
        <dbReference type="Proteomes" id="UP000238937"/>
    </source>
</evidence>
<dbReference type="AlphaFoldDB" id="A0A2T1GI56"/>
<comment type="caution">
    <text evidence="1">The sequence shown here is derived from an EMBL/GenBank/DDBJ whole genome shotgun (WGS) entry which is preliminary data.</text>
</comment>